<comment type="subcellular location">
    <subcellularLocation>
        <location evidence="1">Nucleus</location>
    </subcellularLocation>
</comment>
<reference evidence="8" key="1">
    <citation type="journal article" date="2013" name="Genome Announc.">
        <title>Draft genome sequence of Pseudozyma brasiliensis sp. nov. strain GHG001, a high producer of endo-1,4-xylanase isolated from an insect pest of sugarcane.</title>
        <authorList>
            <person name="Oliveira J.V.D.C."/>
            <person name="dos Santos R.A.C."/>
            <person name="Borges T.A."/>
            <person name="Riano-Pachon D.M."/>
            <person name="Goldman G.H."/>
        </authorList>
    </citation>
    <scope>NUCLEOTIDE SEQUENCE [LARGE SCALE GENOMIC DNA]</scope>
    <source>
        <strain evidence="8">GHG001</strain>
    </source>
</reference>
<evidence type="ECO:0000256" key="2">
    <source>
        <dbReference type="ARBA" id="ARBA00010313"/>
    </source>
</evidence>
<dbReference type="GeneID" id="27419667"/>
<dbReference type="STRING" id="1365824.V5EW52"/>
<keyword evidence="3" id="KW-0507">mRNA processing</keyword>
<dbReference type="GO" id="GO:0006397">
    <property type="term" value="P:mRNA processing"/>
    <property type="evidence" value="ECO:0007669"/>
    <property type="project" value="UniProtKB-KW"/>
</dbReference>
<dbReference type="OrthoDB" id="3366661at2759"/>
<protein>
    <submittedName>
        <fullName evidence="7">Uncharacterized protein</fullName>
    </submittedName>
</protein>
<keyword evidence="5" id="KW-0539">Nucleus</keyword>
<keyword evidence="4" id="KW-0508">mRNA splicing</keyword>
<dbReference type="GO" id="GO:0008380">
    <property type="term" value="P:RNA splicing"/>
    <property type="evidence" value="ECO:0007669"/>
    <property type="project" value="UniProtKB-KW"/>
</dbReference>
<comment type="similarity">
    <text evidence="2">Belongs to the fl(2)d family.</text>
</comment>
<dbReference type="GO" id="GO:0005634">
    <property type="term" value="C:nucleus"/>
    <property type="evidence" value="ECO:0007669"/>
    <property type="project" value="UniProtKB-SubCell"/>
</dbReference>
<name>V5EW52_KALBG</name>
<dbReference type="GO" id="GO:0000381">
    <property type="term" value="P:regulation of alternative mRNA splicing, via spliceosome"/>
    <property type="evidence" value="ECO:0007669"/>
    <property type="project" value="InterPro"/>
</dbReference>
<evidence type="ECO:0000313" key="7">
    <source>
        <dbReference type="EMBL" id="EST07518.1"/>
    </source>
</evidence>
<organism evidence="7 8">
    <name type="scientific">Kalmanozyma brasiliensis (strain GHG001)</name>
    <name type="common">Yeast</name>
    <name type="synonym">Pseudozyma brasiliensis</name>
    <dbReference type="NCBI Taxonomy" id="1365824"/>
    <lineage>
        <taxon>Eukaryota</taxon>
        <taxon>Fungi</taxon>
        <taxon>Dikarya</taxon>
        <taxon>Basidiomycota</taxon>
        <taxon>Ustilaginomycotina</taxon>
        <taxon>Ustilaginomycetes</taxon>
        <taxon>Ustilaginales</taxon>
        <taxon>Ustilaginaceae</taxon>
        <taxon>Kalmanozyma</taxon>
    </lineage>
</organism>
<dbReference type="GO" id="GO:0016556">
    <property type="term" value="P:mRNA modification"/>
    <property type="evidence" value="ECO:0007669"/>
    <property type="project" value="InterPro"/>
</dbReference>
<feature type="compositionally biased region" description="Polar residues" evidence="6">
    <location>
        <begin position="227"/>
        <end position="238"/>
    </location>
</feature>
<dbReference type="eggNOG" id="ENOG502R205">
    <property type="taxonomic scope" value="Eukaryota"/>
</dbReference>
<sequence>MLFDAATEAGTVDKSVLDYISSLRSIIDAYEKRDDHLRMRTEAVGFQPKQAWAAWESAGAENSSHDTASAALPPANAVLGVRLLQRLDKLQRENDELGALLTSGARINADAAAGTAETEELRKEVHDCHQLIEAIDKALVEAEGRASASERALEAACRTNSTAMVPAKPGATSTKAAGAVAAATGSAQEAKKPSPKPTNASAARRGSKPVISSSSPNAGAGGKVAYQQRNSKPNQPTPKSGGGSGSSRTTRNDKSAAQTADGKTGKTPSPSAVTKGK</sequence>
<dbReference type="AlphaFoldDB" id="V5EW52"/>
<accession>V5EW52</accession>
<evidence type="ECO:0000256" key="1">
    <source>
        <dbReference type="ARBA" id="ARBA00004123"/>
    </source>
</evidence>
<dbReference type="Proteomes" id="UP000019377">
    <property type="component" value="Unassembled WGS sequence"/>
</dbReference>
<gene>
    <name evidence="7" type="ORF">PSEUBRA_SCAF2g02598</name>
</gene>
<proteinExistence type="inferred from homology"/>
<evidence type="ECO:0000256" key="3">
    <source>
        <dbReference type="ARBA" id="ARBA00022664"/>
    </source>
</evidence>
<evidence type="ECO:0000256" key="4">
    <source>
        <dbReference type="ARBA" id="ARBA00023187"/>
    </source>
</evidence>
<keyword evidence="8" id="KW-1185">Reference proteome</keyword>
<dbReference type="HOGENOM" id="CLU_1005186_0_0_1"/>
<evidence type="ECO:0000313" key="8">
    <source>
        <dbReference type="Proteomes" id="UP000019377"/>
    </source>
</evidence>
<dbReference type="EMBL" id="KI545862">
    <property type="protein sequence ID" value="EST07518.1"/>
    <property type="molecule type" value="Genomic_DNA"/>
</dbReference>
<dbReference type="Pfam" id="PF17098">
    <property type="entry name" value="Wtap"/>
    <property type="match status" value="1"/>
</dbReference>
<dbReference type="InterPro" id="IPR033757">
    <property type="entry name" value="WTAP"/>
</dbReference>
<feature type="region of interest" description="Disordered" evidence="6">
    <location>
        <begin position="182"/>
        <end position="277"/>
    </location>
</feature>
<feature type="compositionally biased region" description="Polar residues" evidence="6">
    <location>
        <begin position="266"/>
        <end position="277"/>
    </location>
</feature>
<evidence type="ECO:0000256" key="6">
    <source>
        <dbReference type="SAM" id="MobiDB-lite"/>
    </source>
</evidence>
<evidence type="ECO:0000256" key="5">
    <source>
        <dbReference type="ARBA" id="ARBA00023242"/>
    </source>
</evidence>